<dbReference type="Proteomes" id="UP000263013">
    <property type="component" value="Chromosome"/>
</dbReference>
<gene>
    <name evidence="2" type="ORF">Mtai_v1c25150</name>
</gene>
<dbReference type="InterPro" id="IPR036568">
    <property type="entry name" value="GGCT-like_sf"/>
</dbReference>
<dbReference type="EMBL" id="CP021130">
    <property type="protein sequence ID" value="AWR87743.1"/>
    <property type="molecule type" value="Genomic_DNA"/>
</dbReference>
<evidence type="ECO:0000313" key="3">
    <source>
        <dbReference type="Proteomes" id="UP000263013"/>
    </source>
</evidence>
<protein>
    <recommendedName>
        <fullName evidence="1">Gamma-glutamylcyclotransferase AIG2-like domain-containing protein</fullName>
    </recommendedName>
</protein>
<accession>A0ABN5LZQ6</accession>
<dbReference type="SUPFAM" id="SSF110857">
    <property type="entry name" value="Gamma-glutamyl cyclotransferase-like"/>
    <property type="match status" value="1"/>
</dbReference>
<evidence type="ECO:0000259" key="1">
    <source>
        <dbReference type="Pfam" id="PF06094"/>
    </source>
</evidence>
<feature type="domain" description="Gamma-glutamylcyclotransferase AIG2-like" evidence="1">
    <location>
        <begin position="7"/>
        <end position="135"/>
    </location>
</feature>
<reference evidence="2 3" key="1">
    <citation type="submission" date="2017-05" db="EMBL/GenBank/DDBJ databases">
        <title>Complete genome sequence of Meiothermus taiwanensis WR-220.</title>
        <authorList>
            <person name="Wu W.-L."/>
            <person name="Lo W.-S."/>
            <person name="Kuo C.-H."/>
            <person name="Wu S.-H."/>
        </authorList>
    </citation>
    <scope>NUCLEOTIDE SEQUENCE [LARGE SCALE GENOMIC DNA]</scope>
    <source>
        <strain evidence="2 3">WR-220</strain>
    </source>
</reference>
<dbReference type="InterPro" id="IPR009288">
    <property type="entry name" value="AIG2-like_dom"/>
</dbReference>
<sequence>MKVPEAVFVYGTLQQGERNFQVSKEAGWLRSAEAYIEGFQLFHIPKGKGRPYAYPGVVPGEGRVWGEVQWFADLEYALLLLDRLEDEGREYRRIPTTAYLSQQALQPCAVWVYTYPSLQAMQSVAGLWLPEGVWREETRSEG</sequence>
<name>A0ABN5LZQ6_9DEIN</name>
<dbReference type="InterPro" id="IPR013024">
    <property type="entry name" value="GGCT-like"/>
</dbReference>
<dbReference type="RefSeq" id="WP_027887688.1">
    <property type="nucleotide sequence ID" value="NZ_CP021130.1"/>
</dbReference>
<organism evidence="2 3">
    <name type="scientific">Meiothermus taiwanensis WR-220</name>
    <dbReference type="NCBI Taxonomy" id="1339250"/>
    <lineage>
        <taxon>Bacteria</taxon>
        <taxon>Thermotogati</taxon>
        <taxon>Deinococcota</taxon>
        <taxon>Deinococci</taxon>
        <taxon>Thermales</taxon>
        <taxon>Thermaceae</taxon>
        <taxon>Meiothermus</taxon>
    </lineage>
</organism>
<dbReference type="Pfam" id="PF06094">
    <property type="entry name" value="GGACT"/>
    <property type="match status" value="1"/>
</dbReference>
<evidence type="ECO:0000313" key="2">
    <source>
        <dbReference type="EMBL" id="AWR87743.1"/>
    </source>
</evidence>
<proteinExistence type="predicted"/>
<keyword evidence="3" id="KW-1185">Reference proteome</keyword>
<dbReference type="CDD" id="cd06661">
    <property type="entry name" value="GGCT_like"/>
    <property type="match status" value="1"/>
</dbReference>
<dbReference type="Gene3D" id="3.10.490.10">
    <property type="entry name" value="Gamma-glutamyl cyclotransferase-like"/>
    <property type="match status" value="1"/>
</dbReference>